<evidence type="ECO:0000313" key="14">
    <source>
        <dbReference type="EMBL" id="MFC6084331.1"/>
    </source>
</evidence>
<evidence type="ECO:0000256" key="11">
    <source>
        <dbReference type="ARBA" id="ARBA00023303"/>
    </source>
</evidence>
<dbReference type="PANTHER" id="PTHR31462">
    <property type="entry name" value="ENDOSOMAL/LYSOSOMAL POTASSIUM CHANNEL TMEM175"/>
    <property type="match status" value="1"/>
</dbReference>
<keyword evidence="15" id="KW-1185">Reference proteome</keyword>
<evidence type="ECO:0000256" key="6">
    <source>
        <dbReference type="ARBA" id="ARBA00022826"/>
    </source>
</evidence>
<keyword evidence="11" id="KW-0407">Ion channel</keyword>
<keyword evidence="7" id="KW-0630">Potassium</keyword>
<proteinExistence type="inferred from homology"/>
<evidence type="ECO:0000256" key="13">
    <source>
        <dbReference type="SAM" id="Phobius"/>
    </source>
</evidence>
<dbReference type="RefSeq" id="WP_380757359.1">
    <property type="nucleotide sequence ID" value="NZ_JBHSRF010000041.1"/>
</dbReference>
<evidence type="ECO:0000256" key="7">
    <source>
        <dbReference type="ARBA" id="ARBA00022958"/>
    </source>
</evidence>
<evidence type="ECO:0000256" key="2">
    <source>
        <dbReference type="ARBA" id="ARBA00006920"/>
    </source>
</evidence>
<evidence type="ECO:0000256" key="9">
    <source>
        <dbReference type="ARBA" id="ARBA00023065"/>
    </source>
</evidence>
<evidence type="ECO:0000313" key="15">
    <source>
        <dbReference type="Proteomes" id="UP001596137"/>
    </source>
</evidence>
<evidence type="ECO:0000256" key="8">
    <source>
        <dbReference type="ARBA" id="ARBA00022989"/>
    </source>
</evidence>
<evidence type="ECO:0000256" key="3">
    <source>
        <dbReference type="ARBA" id="ARBA00022448"/>
    </source>
</evidence>
<keyword evidence="8 13" id="KW-1133">Transmembrane helix</keyword>
<keyword evidence="4" id="KW-0633">Potassium transport</keyword>
<feature type="transmembrane region" description="Helical" evidence="13">
    <location>
        <begin position="103"/>
        <end position="125"/>
    </location>
</feature>
<dbReference type="InterPro" id="IPR010617">
    <property type="entry name" value="TMEM175-like"/>
</dbReference>
<evidence type="ECO:0000256" key="1">
    <source>
        <dbReference type="ARBA" id="ARBA00004141"/>
    </source>
</evidence>
<comment type="similarity">
    <text evidence="2">Belongs to the TMEM175 family.</text>
</comment>
<feature type="transmembrane region" description="Helical" evidence="13">
    <location>
        <begin position="37"/>
        <end position="56"/>
    </location>
</feature>
<accession>A0ABW1NM38</accession>
<keyword evidence="3" id="KW-0813">Transport</keyword>
<feature type="transmembrane region" description="Helical" evidence="13">
    <location>
        <begin position="77"/>
        <end position="97"/>
    </location>
</feature>
<dbReference type="Proteomes" id="UP001596137">
    <property type="component" value="Unassembled WGS sequence"/>
</dbReference>
<keyword evidence="5 13" id="KW-0812">Transmembrane</keyword>
<evidence type="ECO:0000256" key="5">
    <source>
        <dbReference type="ARBA" id="ARBA00022692"/>
    </source>
</evidence>
<evidence type="ECO:0000256" key="12">
    <source>
        <dbReference type="ARBA" id="ARBA00034430"/>
    </source>
</evidence>
<comment type="catalytic activity">
    <reaction evidence="12">
        <text>K(+)(in) = K(+)(out)</text>
        <dbReference type="Rhea" id="RHEA:29463"/>
        <dbReference type="ChEBI" id="CHEBI:29103"/>
    </reaction>
</comment>
<name>A0ABW1NM38_9ACTN</name>
<reference evidence="15" key="1">
    <citation type="journal article" date="2019" name="Int. J. Syst. Evol. Microbiol.">
        <title>The Global Catalogue of Microorganisms (GCM) 10K type strain sequencing project: providing services to taxonomists for standard genome sequencing and annotation.</title>
        <authorList>
            <consortium name="The Broad Institute Genomics Platform"/>
            <consortium name="The Broad Institute Genome Sequencing Center for Infectious Disease"/>
            <person name="Wu L."/>
            <person name="Ma J."/>
        </authorList>
    </citation>
    <scope>NUCLEOTIDE SEQUENCE [LARGE SCALE GENOMIC DNA]</scope>
    <source>
        <strain evidence="15">JCM 30346</strain>
    </source>
</reference>
<dbReference type="Pfam" id="PF06736">
    <property type="entry name" value="TMEM175"/>
    <property type="match status" value="1"/>
</dbReference>
<comment type="subcellular location">
    <subcellularLocation>
        <location evidence="1">Membrane</location>
        <topology evidence="1">Multi-pass membrane protein</topology>
    </subcellularLocation>
</comment>
<dbReference type="PANTHER" id="PTHR31462:SF5">
    <property type="entry name" value="ENDOSOMAL_LYSOSOMAL PROTON CHANNEL TMEM175"/>
    <property type="match status" value="1"/>
</dbReference>
<organism evidence="14 15">
    <name type="scientific">Sphaerisporangium aureirubrum</name>
    <dbReference type="NCBI Taxonomy" id="1544736"/>
    <lineage>
        <taxon>Bacteria</taxon>
        <taxon>Bacillati</taxon>
        <taxon>Actinomycetota</taxon>
        <taxon>Actinomycetes</taxon>
        <taxon>Streptosporangiales</taxon>
        <taxon>Streptosporangiaceae</taxon>
        <taxon>Sphaerisporangium</taxon>
    </lineage>
</organism>
<gene>
    <name evidence="14" type="ORF">ACFP1K_24445</name>
</gene>
<sequence length="192" mass="21363">MFTDAVVAIALTLLVLPLVEVVSENDGRSAFELVAGSWPQIFTFVLSFVVIAQLWLNHHRLFRHVQAYTHGLMRWNLGWLFAIVVLPFPTEMIGIYKGDRFTAAFYIATILAASLCQTAMILIIHRTPGTALESNPIPRRIVTGAFTATTLLILAFALAATLPGVGYYALLLLLLTGPLNRLWSRSRRTREP</sequence>
<dbReference type="EMBL" id="JBHSRF010000041">
    <property type="protein sequence ID" value="MFC6084331.1"/>
    <property type="molecule type" value="Genomic_DNA"/>
</dbReference>
<protein>
    <submittedName>
        <fullName evidence="14">TMEM175 family protein</fullName>
    </submittedName>
</protein>
<keyword evidence="6" id="KW-0631">Potassium channel</keyword>
<evidence type="ECO:0000256" key="10">
    <source>
        <dbReference type="ARBA" id="ARBA00023136"/>
    </source>
</evidence>
<evidence type="ECO:0000256" key="4">
    <source>
        <dbReference type="ARBA" id="ARBA00022538"/>
    </source>
</evidence>
<keyword evidence="10 13" id="KW-0472">Membrane</keyword>
<comment type="caution">
    <text evidence="14">The sequence shown here is derived from an EMBL/GenBank/DDBJ whole genome shotgun (WGS) entry which is preliminary data.</text>
</comment>
<keyword evidence="9" id="KW-0406">Ion transport</keyword>